<feature type="transmembrane region" description="Helical" evidence="1">
    <location>
        <begin position="21"/>
        <end position="39"/>
    </location>
</feature>
<evidence type="ECO:0000313" key="2">
    <source>
        <dbReference type="EMBL" id="VDM69976.1"/>
    </source>
</evidence>
<evidence type="ECO:0000256" key="1">
    <source>
        <dbReference type="SAM" id="Phobius"/>
    </source>
</evidence>
<dbReference type="AlphaFoldDB" id="A0A3P7IJW0"/>
<dbReference type="OrthoDB" id="6407164at2759"/>
<accession>A0A3P7IJW0</accession>
<gene>
    <name evidence="2" type="ORF">SVUK_LOCUS4974</name>
</gene>
<evidence type="ECO:0000313" key="3">
    <source>
        <dbReference type="Proteomes" id="UP000270094"/>
    </source>
</evidence>
<sequence length="55" mass="6253">MEKLVNDSHISVLSMRVRIRAASHVVVQVIFVLGFASQGEDMTCCFFNNVYFCCH</sequence>
<name>A0A3P7IJW0_STRVU</name>
<organism evidence="2 3">
    <name type="scientific">Strongylus vulgaris</name>
    <name type="common">Blood worm</name>
    <dbReference type="NCBI Taxonomy" id="40348"/>
    <lineage>
        <taxon>Eukaryota</taxon>
        <taxon>Metazoa</taxon>
        <taxon>Ecdysozoa</taxon>
        <taxon>Nematoda</taxon>
        <taxon>Chromadorea</taxon>
        <taxon>Rhabditida</taxon>
        <taxon>Rhabditina</taxon>
        <taxon>Rhabditomorpha</taxon>
        <taxon>Strongyloidea</taxon>
        <taxon>Strongylidae</taxon>
        <taxon>Strongylus</taxon>
    </lineage>
</organism>
<keyword evidence="1" id="KW-1133">Transmembrane helix</keyword>
<dbReference type="EMBL" id="UYYB01014253">
    <property type="protein sequence ID" value="VDM69976.1"/>
    <property type="molecule type" value="Genomic_DNA"/>
</dbReference>
<reference evidence="2 3" key="1">
    <citation type="submission" date="2018-11" db="EMBL/GenBank/DDBJ databases">
        <authorList>
            <consortium name="Pathogen Informatics"/>
        </authorList>
    </citation>
    <scope>NUCLEOTIDE SEQUENCE [LARGE SCALE GENOMIC DNA]</scope>
</reference>
<keyword evidence="3" id="KW-1185">Reference proteome</keyword>
<protein>
    <submittedName>
        <fullName evidence="2">Uncharacterized protein</fullName>
    </submittedName>
</protein>
<proteinExistence type="predicted"/>
<keyword evidence="1" id="KW-0472">Membrane</keyword>
<dbReference type="Proteomes" id="UP000270094">
    <property type="component" value="Unassembled WGS sequence"/>
</dbReference>
<keyword evidence="1" id="KW-0812">Transmembrane</keyword>